<keyword evidence="1" id="KW-0472">Membrane</keyword>
<keyword evidence="1" id="KW-1133">Transmembrane helix</keyword>
<evidence type="ECO:0000256" key="1">
    <source>
        <dbReference type="SAM" id="Phobius"/>
    </source>
</evidence>
<dbReference type="EMBL" id="BSPQ01000019">
    <property type="protein sequence ID" value="GLS92239.1"/>
    <property type="molecule type" value="Genomic_DNA"/>
</dbReference>
<protein>
    <submittedName>
        <fullName evidence="2">MSHA biogenesis protein MshD</fullName>
    </submittedName>
</protein>
<dbReference type="Proteomes" id="UP001157353">
    <property type="component" value="Unassembled WGS sequence"/>
</dbReference>
<comment type="caution">
    <text evidence="2">The sequence shown here is derived from an EMBL/GenBank/DDBJ whole genome shotgun (WGS) entry which is preliminary data.</text>
</comment>
<dbReference type="InterPro" id="IPR012902">
    <property type="entry name" value="N_methyl_site"/>
</dbReference>
<sequence>MRSKFTAKGFTLVELVVGIVVLAVAMMIMNTMLISQSKDALEPLYRLRASQLGQSIMQNMLSRSYDENSDHNGGLYRCGEGWPIEVVDSACSTTLGRDGSETLKKHQDFNDVDDFITYLGDNGRIAVFIPAVAYGDVLGNLLPDQYTNYSVKIEVVKISTDVGVVDDRAKKLVVIIKTPSNEEIRFSALKGNY</sequence>
<dbReference type="PROSITE" id="PS00409">
    <property type="entry name" value="PROKAR_NTER_METHYL"/>
    <property type="match status" value="1"/>
</dbReference>
<accession>A0ABQ6E487</accession>
<keyword evidence="3" id="KW-1185">Reference proteome</keyword>
<dbReference type="NCBIfam" id="TIGR02532">
    <property type="entry name" value="IV_pilin_GFxxxE"/>
    <property type="match status" value="1"/>
</dbReference>
<evidence type="ECO:0000313" key="3">
    <source>
        <dbReference type="Proteomes" id="UP001157353"/>
    </source>
</evidence>
<feature type="transmembrane region" description="Helical" evidence="1">
    <location>
        <begin position="12"/>
        <end position="34"/>
    </location>
</feature>
<reference evidence="3" key="1">
    <citation type="journal article" date="2019" name="Int. J. Syst. Evol. Microbiol.">
        <title>The Global Catalogue of Microorganisms (GCM) 10K type strain sequencing project: providing services to taxonomists for standard genome sequencing and annotation.</title>
        <authorList>
            <consortium name="The Broad Institute Genomics Platform"/>
            <consortium name="The Broad Institute Genome Sequencing Center for Infectious Disease"/>
            <person name="Wu L."/>
            <person name="Ma J."/>
        </authorList>
    </citation>
    <scope>NUCLEOTIDE SEQUENCE [LARGE SCALE GENOMIC DNA]</scope>
    <source>
        <strain evidence="3">NBRC 103166</strain>
    </source>
</reference>
<organism evidence="2 3">
    <name type="scientific">Psychromonas marina</name>
    <dbReference type="NCBI Taxonomy" id="88364"/>
    <lineage>
        <taxon>Bacteria</taxon>
        <taxon>Pseudomonadati</taxon>
        <taxon>Pseudomonadota</taxon>
        <taxon>Gammaproteobacteria</taxon>
        <taxon>Alteromonadales</taxon>
        <taxon>Psychromonadaceae</taxon>
        <taxon>Psychromonas</taxon>
    </lineage>
</organism>
<dbReference type="Pfam" id="PF07963">
    <property type="entry name" value="N_methyl"/>
    <property type="match status" value="1"/>
</dbReference>
<proteinExistence type="predicted"/>
<keyword evidence="1" id="KW-0812">Transmembrane</keyword>
<gene>
    <name evidence="2" type="primary">mshD</name>
    <name evidence="2" type="ORF">GCM10007916_33090</name>
</gene>
<evidence type="ECO:0000313" key="2">
    <source>
        <dbReference type="EMBL" id="GLS92239.1"/>
    </source>
</evidence>
<dbReference type="RefSeq" id="WP_284205336.1">
    <property type="nucleotide sequence ID" value="NZ_BSPQ01000019.1"/>
</dbReference>
<name>A0ABQ6E487_9GAMM</name>